<comment type="caution">
    <text evidence="2">The sequence shown here is derived from an EMBL/GenBank/DDBJ whole genome shotgun (WGS) entry which is preliminary data.</text>
</comment>
<accession>A0A644WJH6</accession>
<dbReference type="SUPFAM" id="SSF49464">
    <property type="entry name" value="Carboxypeptidase regulatory domain-like"/>
    <property type="match status" value="1"/>
</dbReference>
<evidence type="ECO:0000313" key="2">
    <source>
        <dbReference type="EMBL" id="MPM02404.1"/>
    </source>
</evidence>
<gene>
    <name evidence="2" type="ORF">SDC9_48652</name>
</gene>
<feature type="domain" description="TonB-dependent receptor plug" evidence="1">
    <location>
        <begin position="205"/>
        <end position="283"/>
    </location>
</feature>
<reference evidence="2" key="1">
    <citation type="submission" date="2019-08" db="EMBL/GenBank/DDBJ databases">
        <authorList>
            <person name="Kucharzyk K."/>
            <person name="Murdoch R.W."/>
            <person name="Higgins S."/>
            <person name="Loffler F."/>
        </authorList>
    </citation>
    <scope>NUCLEOTIDE SEQUENCE</scope>
</reference>
<organism evidence="2">
    <name type="scientific">bioreactor metagenome</name>
    <dbReference type="NCBI Taxonomy" id="1076179"/>
    <lineage>
        <taxon>unclassified sequences</taxon>
        <taxon>metagenomes</taxon>
        <taxon>ecological metagenomes</taxon>
    </lineage>
</organism>
<dbReference type="InterPro" id="IPR012910">
    <property type="entry name" value="Plug_dom"/>
</dbReference>
<dbReference type="InterPro" id="IPR008969">
    <property type="entry name" value="CarboxyPept-like_regulatory"/>
</dbReference>
<dbReference type="EMBL" id="VSSQ01000866">
    <property type="protein sequence ID" value="MPM02404.1"/>
    <property type="molecule type" value="Genomic_DNA"/>
</dbReference>
<sequence>MLTILGHSILSAQGFHLQISSRPLGEALSKVSELSGTMLSFNQSDIDRYTISSDTTFSSADDALRFLLSGLPYKIRNIKGVRVIVPLSKNLRLTGLVAEKESGEPLSFALILYDERRYLSDENGYFTIPISEQSGVLKIRYMGYKAKDTTISAFDRELSIYLEPSSTLLKEATLEEYETGNSLQTGDQPALIKLNHIVSAYLPGNGDNSIFNLMRIMPGIRAAGEQNGFSVWSSKPGESALLLDGARLFSMNGYNNQISIVNPFMVRDIRVHKGGYGTLFSNQTGAIAEITGISGNINKPEFKLNLNNQTANIFSSLPLGGGNVLAASYRQTFYNLFSPLTISQGAPKNELKVDPDYTFRDANIRFSGSNGVKSSYKISLMGSSDKFLYDLENESASVSAFENNQQLAGSANFTANLTKGSSINFSAGYTLLDNNSRKIIRVRSGNVWKYNKVEVIQEVSESFLKASYSRDLFTYGKFIFGLEGFRHNVSDSLFSNSAFRFSVHGEQDFSFKGIYIRGGLRADYFQDKFYFQPRASAIINIWGGLKANLAWGIYNQFSGKVTEIFEETAPVYVWKLLGTGDAPPVRSFHSVAGLSWSSRGFNVSLDGYRKRSSGVSQIIRTNHGGDVLSGEASITGADLFLKWENRGSQVFGSVSFGQANEIYSEVYNYKYNPLELKAGAVVNLFPFWISGSYVYGKGYLDAYGSGKYSSMGTTDYSRLDLSATYEYNGKKMRFRTGLSILNVLNTQNKKTLEILSLNEKGQGAGAGSTNLTNLYSEAIPFSPALYMEISF</sequence>
<dbReference type="SUPFAM" id="SSF56935">
    <property type="entry name" value="Porins"/>
    <property type="match status" value="1"/>
</dbReference>
<proteinExistence type="predicted"/>
<name>A0A644WJH6_9ZZZZ</name>
<evidence type="ECO:0000259" key="1">
    <source>
        <dbReference type="Pfam" id="PF07715"/>
    </source>
</evidence>
<dbReference type="Pfam" id="PF07715">
    <property type="entry name" value="Plug"/>
    <property type="match status" value="1"/>
</dbReference>
<protein>
    <recommendedName>
        <fullName evidence="1">TonB-dependent receptor plug domain-containing protein</fullName>
    </recommendedName>
</protein>
<dbReference type="AlphaFoldDB" id="A0A644WJH6"/>